<dbReference type="SUPFAM" id="SSF49899">
    <property type="entry name" value="Concanavalin A-like lectins/glucanases"/>
    <property type="match status" value="2"/>
</dbReference>
<evidence type="ECO:0008006" key="5">
    <source>
        <dbReference type="Google" id="ProtNLM"/>
    </source>
</evidence>
<evidence type="ECO:0000313" key="4">
    <source>
        <dbReference type="Proteomes" id="UP000663829"/>
    </source>
</evidence>
<evidence type="ECO:0000256" key="1">
    <source>
        <dbReference type="SAM" id="Phobius"/>
    </source>
</evidence>
<dbReference type="Pfam" id="PF13385">
    <property type="entry name" value="Laminin_G_3"/>
    <property type="match status" value="2"/>
</dbReference>
<accession>A0A814MWK1</accession>
<gene>
    <name evidence="2" type="ORF">GPM918_LOCUS17957</name>
    <name evidence="3" type="ORF">SRO942_LOCUS17954</name>
</gene>
<dbReference type="Proteomes" id="UP000681722">
    <property type="component" value="Unassembled WGS sequence"/>
</dbReference>
<evidence type="ECO:0000313" key="3">
    <source>
        <dbReference type="EMBL" id="CAF3850531.1"/>
    </source>
</evidence>
<name>A0A814MWK1_9BILA</name>
<dbReference type="EMBL" id="CAJOBC010005068">
    <property type="protein sequence ID" value="CAF3850531.1"/>
    <property type="molecule type" value="Genomic_DNA"/>
</dbReference>
<dbReference type="InterPro" id="IPR013320">
    <property type="entry name" value="ConA-like_dom_sf"/>
</dbReference>
<proteinExistence type="predicted"/>
<dbReference type="Proteomes" id="UP000663829">
    <property type="component" value="Unassembled WGS sequence"/>
</dbReference>
<dbReference type="AlphaFoldDB" id="A0A814MWK1"/>
<dbReference type="EMBL" id="CAJNOQ010005068">
    <property type="protein sequence ID" value="CAF1084913.1"/>
    <property type="molecule type" value="Genomic_DNA"/>
</dbReference>
<reference evidence="2" key="1">
    <citation type="submission" date="2021-02" db="EMBL/GenBank/DDBJ databases">
        <authorList>
            <person name="Nowell W R."/>
        </authorList>
    </citation>
    <scope>NUCLEOTIDE SEQUENCE</scope>
</reference>
<dbReference type="Gene3D" id="2.60.120.200">
    <property type="match status" value="2"/>
</dbReference>
<dbReference type="OrthoDB" id="422815at2759"/>
<evidence type="ECO:0000313" key="2">
    <source>
        <dbReference type="EMBL" id="CAF1084913.1"/>
    </source>
</evidence>
<keyword evidence="4" id="KW-1185">Reference proteome</keyword>
<keyword evidence="1" id="KW-0472">Membrane</keyword>
<protein>
    <recommendedName>
        <fullName evidence="5">LamG domain-containing protein</fullName>
    </recommendedName>
</protein>
<sequence length="555" mass="60345">MKKRATGDIGIRISTKMPTSSEVEGIYMPKNIDEHVGHFSSNQRTFESHATQSTSSLIEGKRAGHGRTVTPLVRKLKHDELRRIPSKTKCRRPSWVTTRCVLITGCIAVFLIISAIVVPIALIFDRSDTTTTTIAPTVYTTYWSFDNTTSDLNNVYNNSVLLNGATYFSTATYFNYGAALYLTYNQSVLITTPFMNLSYTSFTVEAWIFLLTSVSGDKGIFGQCECSTCANQCLYLIVRNGRLYMGFYQNDLSGNSTLSLNTWYHVAYVYDYSSFTQRVYVLGVADGSKTNASAYTGQNGSITIGKTQINTPSNYFNGLIDNLVVTTRAKSASEILSDATLVCYYSFDTSSGGITQDSGPNNMNITTVSNVVAVSGRIGQAALFNGASSYFQAAGFFQLGQSNYAFSITMFVNPTATNFAGGSLVHISATASGTSVWCIDAIGFTYAGQISVVLYNGNFPSVVGPFLPLSQWSHVGYTYSQANGLRLYINGILFGSSGTMAYVASGYNNYLTFGFNFNACGSGPISGGYYQGAIDEVYVNRRELSAAEVYSRANS</sequence>
<keyword evidence="1" id="KW-0812">Transmembrane</keyword>
<keyword evidence="1" id="KW-1133">Transmembrane helix</keyword>
<comment type="caution">
    <text evidence="2">The sequence shown here is derived from an EMBL/GenBank/DDBJ whole genome shotgun (WGS) entry which is preliminary data.</text>
</comment>
<organism evidence="2 4">
    <name type="scientific">Didymodactylos carnosus</name>
    <dbReference type="NCBI Taxonomy" id="1234261"/>
    <lineage>
        <taxon>Eukaryota</taxon>
        <taxon>Metazoa</taxon>
        <taxon>Spiralia</taxon>
        <taxon>Gnathifera</taxon>
        <taxon>Rotifera</taxon>
        <taxon>Eurotatoria</taxon>
        <taxon>Bdelloidea</taxon>
        <taxon>Philodinida</taxon>
        <taxon>Philodinidae</taxon>
        <taxon>Didymodactylos</taxon>
    </lineage>
</organism>
<feature type="transmembrane region" description="Helical" evidence="1">
    <location>
        <begin position="101"/>
        <end position="124"/>
    </location>
</feature>